<sequence>MAFGDLRRQPNLVLIISDQQSGNPHWPDGWADAQLPAMRQLKQTGVTFTNGHTNACTCSPSRATLFTGLYPAHHGVTEVLEFDNMNDVREKTATGVKERRQQGLRSNLQNLAKMLRTAGYQVAYKGKWHLTKPAQFSTSLNQKYWTEVDREHLAKHWGFDAWGMPDAGDNLAIANMGGGDTNNDGRFVSGHGKAAKYGELPSAFLESESVLNWIERYDSEQPFCLIVSLVNPHDVLAFPGTGTAAVTIDGQQVPLFEAAGYNRAAFADLPIGLPSTVNESLSTKPKAQTAFRRLSNAGNGVIGPNDHEAQLGYCRFYAYLCRHVDHQILRVLDALKHKGLYDDTVIVRVSDHGDMAMAHGRQRQKMYNVYQETLNIPFVISNPKLFPQPVQTNALASLIDLMPTIATIANVPDRERWRFQGNDLTPILHNQQREVQDHLHFTYDDLYMYVPGANHIRCVVEQVWKYAVYYDPFSGAQPEYELYDLAADREERHNLAYPSVFAKLPPTRQAEVQAQRDRLHEKLTHVMAKHGTTPDMIIWPKHSGPSPFASTDLPKHPDDPS</sequence>
<dbReference type="PANTHER" id="PTHR46615">
    <property type="entry name" value="ARYLSULFATASE K"/>
    <property type="match status" value="1"/>
</dbReference>
<dbReference type="InterPro" id="IPR051849">
    <property type="entry name" value="GAG-degrading_sulfatase"/>
</dbReference>
<dbReference type="Proteomes" id="UP001428290">
    <property type="component" value="Unassembled WGS sequence"/>
</dbReference>
<reference evidence="2 3" key="1">
    <citation type="submission" date="2024-02" db="EMBL/GenBank/DDBJ databases">
        <title>Herpetosiphon gulosus NBRC 112829.</title>
        <authorList>
            <person name="Ichikawa N."/>
            <person name="Katano-Makiyama Y."/>
            <person name="Hidaka K."/>
        </authorList>
    </citation>
    <scope>NUCLEOTIDE SEQUENCE [LARGE SCALE GENOMIC DNA]</scope>
    <source>
        <strain evidence="2 3">NBRC 112829</strain>
    </source>
</reference>
<feature type="domain" description="Sulfatase N-terminal" evidence="1">
    <location>
        <begin position="10"/>
        <end position="410"/>
    </location>
</feature>
<evidence type="ECO:0000313" key="3">
    <source>
        <dbReference type="Proteomes" id="UP001428290"/>
    </source>
</evidence>
<dbReference type="EMBL" id="BAABRU010000045">
    <property type="protein sequence ID" value="GAA5531354.1"/>
    <property type="molecule type" value="Genomic_DNA"/>
</dbReference>
<proteinExistence type="predicted"/>
<evidence type="ECO:0000313" key="2">
    <source>
        <dbReference type="EMBL" id="GAA5531354.1"/>
    </source>
</evidence>
<dbReference type="InterPro" id="IPR000917">
    <property type="entry name" value="Sulfatase_N"/>
</dbReference>
<dbReference type="SUPFAM" id="SSF53649">
    <property type="entry name" value="Alkaline phosphatase-like"/>
    <property type="match status" value="1"/>
</dbReference>
<comment type="caution">
    <text evidence="2">The sequence shown here is derived from an EMBL/GenBank/DDBJ whole genome shotgun (WGS) entry which is preliminary data.</text>
</comment>
<organism evidence="2 3">
    <name type="scientific">Herpetosiphon gulosus</name>
    <dbReference type="NCBI Taxonomy" id="1973496"/>
    <lineage>
        <taxon>Bacteria</taxon>
        <taxon>Bacillati</taxon>
        <taxon>Chloroflexota</taxon>
        <taxon>Chloroflexia</taxon>
        <taxon>Herpetosiphonales</taxon>
        <taxon>Herpetosiphonaceae</taxon>
        <taxon>Herpetosiphon</taxon>
    </lineage>
</organism>
<dbReference type="Pfam" id="PF00884">
    <property type="entry name" value="Sulfatase"/>
    <property type="match status" value="1"/>
</dbReference>
<dbReference type="CDD" id="cd16035">
    <property type="entry name" value="sulfatase_like"/>
    <property type="match status" value="1"/>
</dbReference>
<accession>A0ABP9X7K4</accession>
<dbReference type="RefSeq" id="WP_345724912.1">
    <property type="nucleotide sequence ID" value="NZ_BAABRU010000045.1"/>
</dbReference>
<evidence type="ECO:0000259" key="1">
    <source>
        <dbReference type="Pfam" id="PF00884"/>
    </source>
</evidence>
<dbReference type="Gene3D" id="3.40.720.10">
    <property type="entry name" value="Alkaline Phosphatase, subunit A"/>
    <property type="match status" value="1"/>
</dbReference>
<dbReference type="InterPro" id="IPR017850">
    <property type="entry name" value="Alkaline_phosphatase_core_sf"/>
</dbReference>
<protein>
    <submittedName>
        <fullName evidence="2">Choline-sulfatase</fullName>
    </submittedName>
</protein>
<name>A0ABP9X7K4_9CHLR</name>
<gene>
    <name evidence="2" type="primary">betC</name>
    <name evidence="2" type="ORF">Hgul01_05179</name>
</gene>
<dbReference type="PANTHER" id="PTHR46615:SF1">
    <property type="entry name" value="ARYLSULFATASE K"/>
    <property type="match status" value="1"/>
</dbReference>
<keyword evidence="3" id="KW-1185">Reference proteome</keyword>